<dbReference type="InterPro" id="IPR025875">
    <property type="entry name" value="Leu-rich_rpt_4"/>
</dbReference>
<dbReference type="SMART" id="SM00365">
    <property type="entry name" value="LRR_SD22"/>
    <property type="match status" value="10"/>
</dbReference>
<feature type="compositionally biased region" description="Polar residues" evidence="3">
    <location>
        <begin position="54"/>
        <end position="70"/>
    </location>
</feature>
<feature type="compositionally biased region" description="Low complexity" evidence="3">
    <location>
        <begin position="286"/>
        <end position="314"/>
    </location>
</feature>
<dbReference type="OrthoDB" id="660555at2759"/>
<feature type="region of interest" description="Disordered" evidence="3">
    <location>
        <begin position="902"/>
        <end position="1041"/>
    </location>
</feature>
<evidence type="ECO:0000313" key="5">
    <source>
        <dbReference type="EMBL" id="KAG0265105.1"/>
    </source>
</evidence>
<feature type="region of interest" description="Disordered" evidence="3">
    <location>
        <begin position="141"/>
        <end position="377"/>
    </location>
</feature>
<dbReference type="EMBL" id="JAAAJB010000123">
    <property type="protein sequence ID" value="KAG0265105.1"/>
    <property type="molecule type" value="Genomic_DNA"/>
</dbReference>
<feature type="compositionally biased region" description="Polar residues" evidence="3">
    <location>
        <begin position="584"/>
        <end position="603"/>
    </location>
</feature>
<feature type="compositionally biased region" description="Low complexity" evidence="3">
    <location>
        <begin position="637"/>
        <end position="649"/>
    </location>
</feature>
<feature type="region of interest" description="Disordered" evidence="3">
    <location>
        <begin position="1"/>
        <end position="30"/>
    </location>
</feature>
<dbReference type="Pfam" id="PF12799">
    <property type="entry name" value="LRR_4"/>
    <property type="match status" value="1"/>
</dbReference>
<feature type="domain" description="Disease resistance R13L4/SHOC-2-like LRR" evidence="4">
    <location>
        <begin position="1275"/>
        <end position="1352"/>
    </location>
</feature>
<feature type="compositionally biased region" description="Low complexity" evidence="3">
    <location>
        <begin position="2301"/>
        <end position="2315"/>
    </location>
</feature>
<feature type="compositionally biased region" description="Polar residues" evidence="3">
    <location>
        <begin position="484"/>
        <end position="500"/>
    </location>
</feature>
<feature type="compositionally biased region" description="Low complexity" evidence="3">
    <location>
        <begin position="2637"/>
        <end position="2649"/>
    </location>
</feature>
<dbReference type="InterPro" id="IPR050333">
    <property type="entry name" value="SLRP"/>
</dbReference>
<evidence type="ECO:0000256" key="1">
    <source>
        <dbReference type="ARBA" id="ARBA00022614"/>
    </source>
</evidence>
<feature type="compositionally biased region" description="Low complexity" evidence="3">
    <location>
        <begin position="734"/>
        <end position="747"/>
    </location>
</feature>
<dbReference type="InterPro" id="IPR055414">
    <property type="entry name" value="LRR_R13L4/SHOC2-like"/>
</dbReference>
<comment type="caution">
    <text evidence="5">The sequence shown here is derived from an EMBL/GenBank/DDBJ whole genome shotgun (WGS) entry which is preliminary data.</text>
</comment>
<feature type="compositionally biased region" description="Basic and acidic residues" evidence="3">
    <location>
        <begin position="1850"/>
        <end position="1859"/>
    </location>
</feature>
<feature type="compositionally biased region" description="Low complexity" evidence="3">
    <location>
        <begin position="986"/>
        <end position="1030"/>
    </location>
</feature>
<feature type="compositionally biased region" description="Low complexity" evidence="3">
    <location>
        <begin position="617"/>
        <end position="630"/>
    </location>
</feature>
<feature type="region of interest" description="Disordered" evidence="3">
    <location>
        <begin position="679"/>
        <end position="759"/>
    </location>
</feature>
<dbReference type="Proteomes" id="UP000807716">
    <property type="component" value="Unassembled WGS sequence"/>
</dbReference>
<dbReference type="InterPro" id="IPR001611">
    <property type="entry name" value="Leu-rich_rpt"/>
</dbReference>
<feature type="region of interest" description="Disordered" evidence="3">
    <location>
        <begin position="1764"/>
        <end position="1812"/>
    </location>
</feature>
<feature type="compositionally biased region" description="Acidic residues" evidence="3">
    <location>
        <begin position="2471"/>
        <end position="2486"/>
    </location>
</feature>
<feature type="compositionally biased region" description="Low complexity" evidence="3">
    <location>
        <begin position="14"/>
        <end position="23"/>
    </location>
</feature>
<feature type="compositionally biased region" description="Gly residues" evidence="3">
    <location>
        <begin position="2574"/>
        <end position="2605"/>
    </location>
</feature>
<feature type="compositionally biased region" description="Low complexity" evidence="3">
    <location>
        <begin position="353"/>
        <end position="364"/>
    </location>
</feature>
<feature type="compositionally biased region" description="Polar residues" evidence="3">
    <location>
        <begin position="2350"/>
        <end position="2378"/>
    </location>
</feature>
<feature type="compositionally biased region" description="Basic and acidic residues" evidence="3">
    <location>
        <begin position="1906"/>
        <end position="1916"/>
    </location>
</feature>
<dbReference type="Pfam" id="PF13855">
    <property type="entry name" value="LRR_8"/>
    <property type="match status" value="2"/>
</dbReference>
<dbReference type="PROSITE" id="PS51450">
    <property type="entry name" value="LRR"/>
    <property type="match status" value="4"/>
</dbReference>
<feature type="region of interest" description="Disordered" evidence="3">
    <location>
        <begin position="2435"/>
        <end position="2486"/>
    </location>
</feature>
<feature type="region of interest" description="Disordered" evidence="3">
    <location>
        <begin position="1470"/>
        <end position="1493"/>
    </location>
</feature>
<evidence type="ECO:0000313" key="6">
    <source>
        <dbReference type="Proteomes" id="UP000807716"/>
    </source>
</evidence>
<feature type="region of interest" description="Disordered" evidence="3">
    <location>
        <begin position="54"/>
        <end position="116"/>
    </location>
</feature>
<gene>
    <name evidence="5" type="ORF">DFQ27_000823</name>
</gene>
<feature type="compositionally biased region" description="Low complexity" evidence="3">
    <location>
        <begin position="261"/>
        <end position="273"/>
    </location>
</feature>
<feature type="compositionally biased region" description="Polar residues" evidence="3">
    <location>
        <begin position="1874"/>
        <end position="1889"/>
    </location>
</feature>
<feature type="region of interest" description="Disordered" evidence="3">
    <location>
        <begin position="2226"/>
        <end position="2378"/>
    </location>
</feature>
<dbReference type="InterPro" id="IPR032675">
    <property type="entry name" value="LRR_dom_sf"/>
</dbReference>
<feature type="compositionally biased region" description="Acidic residues" evidence="3">
    <location>
        <begin position="1770"/>
        <end position="1779"/>
    </location>
</feature>
<feature type="compositionally biased region" description="Low complexity" evidence="3">
    <location>
        <begin position="71"/>
        <end position="86"/>
    </location>
</feature>
<feature type="compositionally biased region" description="Low complexity" evidence="3">
    <location>
        <begin position="405"/>
        <end position="429"/>
    </location>
</feature>
<keyword evidence="6" id="KW-1185">Reference proteome</keyword>
<keyword evidence="1" id="KW-0433">Leucine-rich repeat</keyword>
<feature type="region of interest" description="Disordered" evidence="3">
    <location>
        <begin position="1555"/>
        <end position="1574"/>
    </location>
</feature>
<dbReference type="PANTHER" id="PTHR45712">
    <property type="entry name" value="AGAP008170-PA"/>
    <property type="match status" value="1"/>
</dbReference>
<feature type="compositionally biased region" description="Acidic residues" evidence="3">
    <location>
        <begin position="907"/>
        <end position="945"/>
    </location>
</feature>
<sequence length="2691" mass="284776">MDQYPCRSKGGGTNNKNSNGSSSVQRMELPVLPALEDTGFDLLPLLLTNTGSIDTSSLYKSPTTTTTNGRPSSSTTASSLSPSSTAHFLTSRSSQIEDLNQPYQPYSSTSTTSELVPKSATAIDASGNVIRHDGVLSGVFNKHEHLRPRSRPALGPRTFTSTSTSLEEHPSVLPAGTMAPRSQSSVHNDTTAPPPPRRFVIRRPSASNLPTAGSVGPSAAVARHKEPVKSAQEVTFAVPTKGADPKSSGLLSRKDSKRSIGASSTKSGASAKGGEARPRGTEAPMSDSSSSTTRSDASSLHLAPPSASPSSLRTRLSRLFRPHGKADKPGAPRSALDLYPQQQRPGSKARAPTSSAQTSQGSTSKPPVSASGLAGAGMTNGAQTLKAIPTPEAADVAPRQQSKIPRQTLSRPQQQQQQQQQQQHQKQQLSPPPSSLPRATGRPTSQENQHPNGQSQQPLVQQGLSSALSRSEQRANGRPFNAESAHQTQEQLPYRQTTHPSSPPRLPTEKAELATNNGDARTETAAASNTTAHSTRTTTRKASSIPRPAGTRPETVAAPIPPSPAPIHAPAHLPISKSKEAESTEATISTSPHDGSPMSSATLPMSFAAGEDIALDGSSGSPGRGASALSTPRQRRVSSVSSSNSIRQVGTYGGMGTLASPARKANPYHTGALARFSPGMTNATILGSPRRKSSSSSVGGTMLALQEAAAMAPPVPPLPPAQSTTPPPPPPPSSLLSPSASSSAATTPKPPPPPISTTPSMLSMALQQLQQHQQQQGSEYDPRPIVQPVATFMFDEEYSVEKDSVYSSVQSTPTLARPHPLSSYVPRNTTTPSPQPRVLLPSTSGELRAFEVVEDFATPRSSVVYPPVATTTTSGTVARDGFEELLGDEEFALRNEGVVITEYGSDEHEDDEDDNDDDEDDDDNDDDDEDDDNNDNDEESLTETEEGSRGRGPHASVDTLHTSATGSHTLGTDSAAGSTTQRRRASYVSSSRRSVAASHNSGAARATASSRPSALSEPPMASSAVVSSSSRPRVGVHPPAMLSRQWSESSYDPCGPMRWDELLEMDPNSKGPLWLSNRGLGQISNEFFDGLRNLRELYLDHNDIKMVPDSLLKLTKLDVLDLSWNSLSSFHAAFKLKKLKNLRRLNLDHNLLTDISPLYKLKSLRELRLNHNLVQYLAMNLQHLTKLKILAIESNQIATLPESMGRLSNLCELRLSDNSLRVLPDAIGSIRTLQILALRSNLLEKLPESWKDLESLTTLDLACNRLTSLPPDLVRLPRLTHLDLHDNQLQVLPEKIGMLSNLVVLQLCNNHLRELPRDIGRLRDMQDLVLSFNRLVTLPDEIGKLTKLQELKWNNNPLRELPRTIQKLSQVRKVHFQGCRLQQLPVALGVAFKDLTYVDLSDNQFEVLPALDQMHRVEELYISHNLIRDLGSSALYLAGSVLSGSGSISAATGASVAAAAAAAAATAPTSSSISGSVQSSASNTLTSNATGTLSNTTAVNETASPQGVMSISTGPASGAGLMSMLAAANAASSSTNSGNNNNISGGISSSLGMIGGSGSGGGGGGSGQHHRSSIGAGVTASKLADLKHLRVLEAHHNQIRVLTEKIKLLRGLEVLDVSHNLLDGVPKEVGELSLLKVLVLEGNPIQALPSTLSRLMGSLEIFQIGDWPEHGFEITRDQTPINMKVNILQSAMPRQIERTLLWRMHEAILKRAHELDSQKDPYPNGYESRIPMERFRPRGNGLLSTAATGTTTLALASSTVYSLQRQLRGEDDDDEEEADLASHGGPSRLSKLSGQQQQQQQPALHLVPKKSHHMGIAQGLAMATRHIMHGRGFGGLSSSTTASETTSQADSRRVDDNHSLRSSSYSRTGGSSSPTVSAFSTDSRASVASTPRALQPDMMMVGGRRYSKESSHHSSSEYETTSTTADVPTMFLNMEGIHPNTFATTRHHLQPPSQQLLPTHLQIATPPSILGLRSTHDFLTSSPLSEFAPSPTVGGGGGSGTEVSSSLRLTAPNNPTLRARHSAQQLGSGTIGNSGGTKSRGGGGASSKKLRPTSMYTSMAGLANDEDEVRLQKPVIGYALQHHKASMSNTDLTTGGGGGLRPMGANRRSSYEYHHQRYPHPTAALPGSLYLNADAMTGLGIGTEPGTAGSVIAHSNGPFTSSARLEVPVYRSGTKGSGDLTDLKTSLAIKSSPTLGSLPLFAPTGSSGLTNSKVLSSAATMASNAAISLSRPRSSTPNPMSMEVDNGGGSGANGMPGRIGGGNASNVSQGGGNSNSTGGGPLSRLGMAKAFQRSASPSGLARSTSQMRSSSAASPTPRPETPSALPWLRLKTSSSTPAGPSMVGSPVDSPGSTSSPRHLDTPTTKSNQSTLKRANSSSVKITASAILSGLTGAATASPGAVVHGSNGGTGGLNVTTPPPILLDYELGTSSSLDLPSQFYYNPSEPVEGDVDVDPSTERKGRGRRGRRDGVVEDGDNEDNDDEDEDEVEHLIDEEYHGSSSYAYDAPTATATSTLGTNEYGMLDPSEYTMPSHRDPVLKIAVLKGVYDQILYNYENAHQRHMSGHDAYWSSEDGTLGGGGGPGGPGGIGAGPGGIGAGGRDGFGSHRGGKKSGDRFKLLRFLSPLSAHHQQQHHHPQPYHQSSTMSSMSQRGSKDYSPALHSEQAQQQQQQQHTHSLFQYPAQHLSNVVHTT</sequence>
<feature type="region of interest" description="Disordered" evidence="3">
    <location>
        <begin position="2571"/>
        <end position="2610"/>
    </location>
</feature>
<evidence type="ECO:0000256" key="2">
    <source>
        <dbReference type="ARBA" id="ARBA00022737"/>
    </source>
</evidence>
<feature type="region of interest" description="Disordered" evidence="3">
    <location>
        <begin position="1831"/>
        <end position="1923"/>
    </location>
</feature>
<dbReference type="InterPro" id="IPR003591">
    <property type="entry name" value="Leu-rich_rpt_typical-subtyp"/>
</dbReference>
<feature type="compositionally biased region" description="Polar residues" evidence="3">
    <location>
        <begin position="2226"/>
        <end position="2239"/>
    </location>
</feature>
<protein>
    <recommendedName>
        <fullName evidence="4">Disease resistance R13L4/SHOC-2-like LRR domain-containing protein</fullName>
    </recommendedName>
</protein>
<dbReference type="PANTHER" id="PTHR45712:SF22">
    <property type="entry name" value="INSULIN-LIKE GROWTH FACTOR-BINDING PROTEIN COMPLEX ACID LABILE SUBUNIT"/>
    <property type="match status" value="1"/>
</dbReference>
<feature type="compositionally biased region" description="Pro residues" evidence="3">
    <location>
        <begin position="713"/>
        <end position="733"/>
    </location>
</feature>
<evidence type="ECO:0000256" key="3">
    <source>
        <dbReference type="SAM" id="MobiDB-lite"/>
    </source>
</evidence>
<evidence type="ECO:0000259" key="4">
    <source>
        <dbReference type="Pfam" id="PF23598"/>
    </source>
</evidence>
<feature type="compositionally biased region" description="Polar residues" evidence="3">
    <location>
        <begin position="442"/>
        <end position="470"/>
    </location>
</feature>
<dbReference type="Pfam" id="PF23598">
    <property type="entry name" value="LRR_14"/>
    <property type="match status" value="1"/>
</dbReference>
<name>A0A9P6QE00_9FUNG</name>
<dbReference type="Pfam" id="PF00560">
    <property type="entry name" value="LRR_1"/>
    <property type="match status" value="1"/>
</dbReference>
<feature type="compositionally biased region" description="Gly residues" evidence="3">
    <location>
        <begin position="2246"/>
        <end position="2281"/>
    </location>
</feature>
<feature type="compositionally biased region" description="Gly residues" evidence="3">
    <location>
        <begin position="1555"/>
        <end position="1567"/>
    </location>
</feature>
<feature type="compositionally biased region" description="Low complexity" evidence="3">
    <location>
        <begin position="523"/>
        <end position="544"/>
    </location>
</feature>
<feature type="compositionally biased region" description="Polar residues" evidence="3">
    <location>
        <begin position="2007"/>
        <end position="2028"/>
    </location>
</feature>
<feature type="compositionally biased region" description="Polar residues" evidence="3">
    <location>
        <begin position="180"/>
        <end position="191"/>
    </location>
</feature>
<feature type="compositionally biased region" description="Polar residues" evidence="3">
    <location>
        <begin position="87"/>
        <end position="106"/>
    </location>
</feature>
<keyword evidence="2" id="KW-0677">Repeat</keyword>
<feature type="region of interest" description="Disordered" evidence="3">
    <location>
        <begin position="391"/>
        <end position="658"/>
    </location>
</feature>
<accession>A0A9P6QE00</accession>
<organism evidence="5 6">
    <name type="scientific">Actinomortierella ambigua</name>
    <dbReference type="NCBI Taxonomy" id="1343610"/>
    <lineage>
        <taxon>Eukaryota</taxon>
        <taxon>Fungi</taxon>
        <taxon>Fungi incertae sedis</taxon>
        <taxon>Mucoromycota</taxon>
        <taxon>Mortierellomycotina</taxon>
        <taxon>Mortierellomycetes</taxon>
        <taxon>Mortierellales</taxon>
        <taxon>Mortierellaceae</taxon>
        <taxon>Actinomortierella</taxon>
    </lineage>
</organism>
<dbReference type="SUPFAM" id="SSF52058">
    <property type="entry name" value="L domain-like"/>
    <property type="match status" value="2"/>
</dbReference>
<feature type="region of interest" description="Disordered" evidence="3">
    <location>
        <begin position="2625"/>
        <end position="2674"/>
    </location>
</feature>
<feature type="compositionally biased region" description="Gly residues" evidence="3">
    <location>
        <begin position="2029"/>
        <end position="2045"/>
    </location>
</feature>
<proteinExistence type="predicted"/>
<dbReference type="FunFam" id="3.80.10.10:FF:001164">
    <property type="entry name" value="GH01279p"/>
    <property type="match status" value="1"/>
</dbReference>
<feature type="compositionally biased region" description="Low complexity" evidence="3">
    <location>
        <begin position="1860"/>
        <end position="1873"/>
    </location>
</feature>
<dbReference type="SMART" id="SM00369">
    <property type="entry name" value="LRR_TYP"/>
    <property type="match status" value="17"/>
</dbReference>
<feature type="compositionally biased region" description="Low complexity" evidence="3">
    <location>
        <begin position="1837"/>
        <end position="1847"/>
    </location>
</feature>
<dbReference type="SMART" id="SM00364">
    <property type="entry name" value="LRR_BAC"/>
    <property type="match status" value="11"/>
</dbReference>
<dbReference type="Gene3D" id="3.80.10.10">
    <property type="entry name" value="Ribonuclease Inhibitor"/>
    <property type="match status" value="4"/>
</dbReference>
<feature type="region of interest" description="Disordered" evidence="3">
    <location>
        <begin position="1987"/>
        <end position="2052"/>
    </location>
</feature>
<feature type="region of interest" description="Disordered" evidence="3">
    <location>
        <begin position="811"/>
        <end position="841"/>
    </location>
</feature>
<feature type="compositionally biased region" description="Polar residues" evidence="3">
    <location>
        <begin position="959"/>
        <end position="980"/>
    </location>
</feature>
<reference evidence="5" key="1">
    <citation type="journal article" date="2020" name="Fungal Divers.">
        <title>Resolving the Mortierellaceae phylogeny through synthesis of multi-gene phylogenetics and phylogenomics.</title>
        <authorList>
            <person name="Vandepol N."/>
            <person name="Liber J."/>
            <person name="Desiro A."/>
            <person name="Na H."/>
            <person name="Kennedy M."/>
            <person name="Barry K."/>
            <person name="Grigoriev I.V."/>
            <person name="Miller A.N."/>
            <person name="O'Donnell K."/>
            <person name="Stajich J.E."/>
            <person name="Bonito G."/>
        </authorList>
    </citation>
    <scope>NUCLEOTIDE SEQUENCE</scope>
    <source>
        <strain evidence="5">BC1065</strain>
    </source>
</reference>